<dbReference type="InterPro" id="IPR001296">
    <property type="entry name" value="Glyco_trans_1"/>
</dbReference>
<feature type="domain" description="Glycosyl transferase family 1" evidence="2">
    <location>
        <begin position="186"/>
        <end position="345"/>
    </location>
</feature>
<accession>A0ABP7Y8N7</accession>
<dbReference type="SUPFAM" id="SSF53756">
    <property type="entry name" value="UDP-Glycosyltransferase/glycogen phosphorylase"/>
    <property type="match status" value="1"/>
</dbReference>
<dbReference type="Pfam" id="PF13439">
    <property type="entry name" value="Glyco_transf_4"/>
    <property type="match status" value="1"/>
</dbReference>
<comment type="caution">
    <text evidence="4">The sequence shown here is derived from an EMBL/GenBank/DDBJ whole genome shotgun (WGS) entry which is preliminary data.</text>
</comment>
<feature type="domain" description="Glycosyltransferase subfamily 4-like N-terminal" evidence="3">
    <location>
        <begin position="58"/>
        <end position="170"/>
    </location>
</feature>
<evidence type="ECO:0000313" key="4">
    <source>
        <dbReference type="EMBL" id="GAA4132435.1"/>
    </source>
</evidence>
<organism evidence="4 5">
    <name type="scientific">Sphingobacterium kyonggiense</name>
    <dbReference type="NCBI Taxonomy" id="714075"/>
    <lineage>
        <taxon>Bacteria</taxon>
        <taxon>Pseudomonadati</taxon>
        <taxon>Bacteroidota</taxon>
        <taxon>Sphingobacteriia</taxon>
        <taxon>Sphingobacteriales</taxon>
        <taxon>Sphingobacteriaceae</taxon>
        <taxon>Sphingobacterium</taxon>
    </lineage>
</organism>
<keyword evidence="5" id="KW-1185">Reference proteome</keyword>
<sequence length="367" mass="41873">MLTIGFDAKRYFLNRTGLGNYSRDLIRILETQFPENKYIKYTPKLAKSSSELPQGIKLPQGKINSLLPGLWRNRRIVDDLKRDSVEIFHGLSGEIPSGLKQAGIKSVVTIHDLIFLRFPELYKPLDRWIYNKKAQYAVTHADKIIAISEQTKRDILHYYPCDPSKIEVIYQVCHPAFKVEYAEAQQEALRKQYNLPKKFLLNVGSIEPRKNAFQIVKAIESLEIPLIIIGKPTAYAAEIKAYVKEKGMESQVRFLEGFSMDELATIYRMATIFLYPSRFEGFGIPIIEALYSGTPVITNKSGVFPEAAGPDSVYISPENTAEIKEAILSLWNDDAKRKAMAKSGIQYVQRFNDDQIAEQLMNCYRSL</sequence>
<reference evidence="5" key="1">
    <citation type="journal article" date="2019" name="Int. J. Syst. Evol. Microbiol.">
        <title>The Global Catalogue of Microorganisms (GCM) 10K type strain sequencing project: providing services to taxonomists for standard genome sequencing and annotation.</title>
        <authorList>
            <consortium name="The Broad Institute Genomics Platform"/>
            <consortium name="The Broad Institute Genome Sequencing Center for Infectious Disease"/>
            <person name="Wu L."/>
            <person name="Ma J."/>
        </authorList>
    </citation>
    <scope>NUCLEOTIDE SEQUENCE [LARGE SCALE GENOMIC DNA]</scope>
    <source>
        <strain evidence="5">JCM 16704</strain>
    </source>
</reference>
<dbReference type="PANTHER" id="PTHR46401">
    <property type="entry name" value="GLYCOSYLTRANSFERASE WBBK-RELATED"/>
    <property type="match status" value="1"/>
</dbReference>
<evidence type="ECO:0000259" key="2">
    <source>
        <dbReference type="Pfam" id="PF00534"/>
    </source>
</evidence>
<protein>
    <submittedName>
        <fullName evidence="4">Glycosyltransferase family 1 protein</fullName>
    </submittedName>
</protein>
<dbReference type="RefSeq" id="WP_344672959.1">
    <property type="nucleotide sequence ID" value="NZ_BAAAZI010000004.1"/>
</dbReference>
<evidence type="ECO:0000313" key="5">
    <source>
        <dbReference type="Proteomes" id="UP001500101"/>
    </source>
</evidence>
<evidence type="ECO:0000259" key="3">
    <source>
        <dbReference type="Pfam" id="PF13439"/>
    </source>
</evidence>
<dbReference type="PANTHER" id="PTHR46401:SF2">
    <property type="entry name" value="GLYCOSYLTRANSFERASE WBBK-RELATED"/>
    <property type="match status" value="1"/>
</dbReference>
<dbReference type="InterPro" id="IPR028098">
    <property type="entry name" value="Glyco_trans_4-like_N"/>
</dbReference>
<dbReference type="Pfam" id="PF00534">
    <property type="entry name" value="Glycos_transf_1"/>
    <property type="match status" value="1"/>
</dbReference>
<proteinExistence type="predicted"/>
<name>A0ABP7Y8N7_9SPHI</name>
<dbReference type="Gene3D" id="3.40.50.2000">
    <property type="entry name" value="Glycogen Phosphorylase B"/>
    <property type="match status" value="2"/>
</dbReference>
<dbReference type="Proteomes" id="UP001500101">
    <property type="component" value="Unassembled WGS sequence"/>
</dbReference>
<gene>
    <name evidence="4" type="ORF">GCM10022216_03530</name>
</gene>
<keyword evidence="1" id="KW-0808">Transferase</keyword>
<evidence type="ECO:0000256" key="1">
    <source>
        <dbReference type="ARBA" id="ARBA00022679"/>
    </source>
</evidence>
<dbReference type="EMBL" id="BAAAZI010000004">
    <property type="protein sequence ID" value="GAA4132435.1"/>
    <property type="molecule type" value="Genomic_DNA"/>
</dbReference>
<dbReference type="CDD" id="cd03809">
    <property type="entry name" value="GT4_MtfB-like"/>
    <property type="match status" value="1"/>
</dbReference>